<evidence type="ECO:0000313" key="6">
    <source>
        <dbReference type="Proteomes" id="UP000571084"/>
    </source>
</evidence>
<dbReference type="RefSeq" id="WP_168057421.1">
    <property type="nucleotide sequence ID" value="NZ_JAAOZT010000023.1"/>
</dbReference>
<dbReference type="PANTHER" id="PTHR24567:SF75">
    <property type="entry name" value="FUMARATE AND NITRATE REDUCTION REGULATORY PROTEIN"/>
    <property type="match status" value="1"/>
</dbReference>
<dbReference type="PANTHER" id="PTHR24567">
    <property type="entry name" value="CRP FAMILY TRANSCRIPTIONAL REGULATORY PROTEIN"/>
    <property type="match status" value="1"/>
</dbReference>
<reference evidence="5 6" key="1">
    <citation type="submission" date="2020-08" db="EMBL/GenBank/DDBJ databases">
        <title>Genomic Encyclopedia of Type Strains, Phase IV (KMG-IV): sequencing the most valuable type-strain genomes for metagenomic binning, comparative biology and taxonomic classification.</title>
        <authorList>
            <person name="Goeker M."/>
        </authorList>
    </citation>
    <scope>NUCLEOTIDE SEQUENCE [LARGE SCALE GENOMIC DNA]</scope>
    <source>
        <strain evidence="5 6">DSM 23240</strain>
    </source>
</reference>
<protein>
    <submittedName>
        <fullName evidence="5">CRP/FNR family transcriptional regulator</fullName>
    </submittedName>
</protein>
<dbReference type="CDD" id="cd00038">
    <property type="entry name" value="CAP_ED"/>
    <property type="match status" value="1"/>
</dbReference>
<dbReference type="InterPro" id="IPR018335">
    <property type="entry name" value="Tscrpt_reg_HTH_Crp-type_CS"/>
</dbReference>
<gene>
    <name evidence="5" type="ORF">HNR39_004502</name>
</gene>
<dbReference type="GO" id="GO:0003700">
    <property type="term" value="F:DNA-binding transcription factor activity"/>
    <property type="evidence" value="ECO:0007669"/>
    <property type="project" value="InterPro"/>
</dbReference>
<keyword evidence="1" id="KW-0805">Transcription regulation</keyword>
<dbReference type="InterPro" id="IPR018490">
    <property type="entry name" value="cNMP-bd_dom_sf"/>
</dbReference>
<keyword evidence="3" id="KW-0804">Transcription</keyword>
<dbReference type="InterPro" id="IPR050397">
    <property type="entry name" value="Env_Response_Regulators"/>
</dbReference>
<accession>A0A840RZH8</accession>
<evidence type="ECO:0000256" key="1">
    <source>
        <dbReference type="ARBA" id="ARBA00023015"/>
    </source>
</evidence>
<dbReference type="Pfam" id="PF13545">
    <property type="entry name" value="HTH_Crp_2"/>
    <property type="match status" value="1"/>
</dbReference>
<dbReference type="Gene3D" id="1.10.10.10">
    <property type="entry name" value="Winged helix-like DNA-binding domain superfamily/Winged helix DNA-binding domain"/>
    <property type="match status" value="1"/>
</dbReference>
<dbReference type="PROSITE" id="PS00042">
    <property type="entry name" value="HTH_CRP_1"/>
    <property type="match status" value="1"/>
</dbReference>
<dbReference type="CDD" id="cd00092">
    <property type="entry name" value="HTH_CRP"/>
    <property type="match status" value="1"/>
</dbReference>
<dbReference type="SMART" id="SM00100">
    <property type="entry name" value="cNMP"/>
    <property type="match status" value="1"/>
</dbReference>
<dbReference type="GO" id="GO:0003677">
    <property type="term" value="F:DNA binding"/>
    <property type="evidence" value="ECO:0007669"/>
    <property type="project" value="UniProtKB-KW"/>
</dbReference>
<organism evidence="5 6">
    <name type="scientific">Glaciimonas immobilis</name>
    <dbReference type="NCBI Taxonomy" id="728004"/>
    <lineage>
        <taxon>Bacteria</taxon>
        <taxon>Pseudomonadati</taxon>
        <taxon>Pseudomonadota</taxon>
        <taxon>Betaproteobacteria</taxon>
        <taxon>Burkholderiales</taxon>
        <taxon>Oxalobacteraceae</taxon>
        <taxon>Glaciimonas</taxon>
    </lineage>
</organism>
<evidence type="ECO:0000256" key="2">
    <source>
        <dbReference type="ARBA" id="ARBA00023125"/>
    </source>
</evidence>
<dbReference type="PROSITE" id="PS51063">
    <property type="entry name" value="HTH_CRP_2"/>
    <property type="match status" value="1"/>
</dbReference>
<dbReference type="EMBL" id="JACHHQ010000019">
    <property type="protein sequence ID" value="MBB5202632.1"/>
    <property type="molecule type" value="Genomic_DNA"/>
</dbReference>
<evidence type="ECO:0000259" key="4">
    <source>
        <dbReference type="PROSITE" id="PS51063"/>
    </source>
</evidence>
<sequence>MGNTTPFTSPLPAFVAKVSSHCGTCNLRDLCLPIGLTDAELDKLDQIVKHRKRIPRDGALYRMNDPFVNLYAIRVGHFKTFQVNANGAHHISGFQMTGQLLGMEAISAYRHQCNAVALEDSEVCEVPFTDLERLLKDVPVMLHQFHRMMSHEIAQDRHAMLQLGNLRAEQRFAAFLLNLSVRYKNRGYSATNFQLRMSREEIANFLGLTNETISRLLSQFKKIGWIKVNNREIELLNLLTLQTLVEGK</sequence>
<dbReference type="InterPro" id="IPR014710">
    <property type="entry name" value="RmlC-like_jellyroll"/>
</dbReference>
<dbReference type="InterPro" id="IPR000595">
    <property type="entry name" value="cNMP-bd_dom"/>
</dbReference>
<evidence type="ECO:0000256" key="3">
    <source>
        <dbReference type="ARBA" id="ARBA00023163"/>
    </source>
</evidence>
<evidence type="ECO:0000313" key="5">
    <source>
        <dbReference type="EMBL" id="MBB5202632.1"/>
    </source>
</evidence>
<proteinExistence type="predicted"/>
<keyword evidence="6" id="KW-1185">Reference proteome</keyword>
<dbReference type="InterPro" id="IPR012318">
    <property type="entry name" value="HTH_CRP"/>
</dbReference>
<dbReference type="GO" id="GO:0005829">
    <property type="term" value="C:cytosol"/>
    <property type="evidence" value="ECO:0007669"/>
    <property type="project" value="TreeGrafter"/>
</dbReference>
<dbReference type="InterPro" id="IPR036390">
    <property type="entry name" value="WH_DNA-bd_sf"/>
</dbReference>
<dbReference type="Gene3D" id="2.60.120.10">
    <property type="entry name" value="Jelly Rolls"/>
    <property type="match status" value="1"/>
</dbReference>
<dbReference type="Proteomes" id="UP000571084">
    <property type="component" value="Unassembled WGS sequence"/>
</dbReference>
<dbReference type="SUPFAM" id="SSF46785">
    <property type="entry name" value="Winged helix' DNA-binding domain"/>
    <property type="match status" value="1"/>
</dbReference>
<comment type="caution">
    <text evidence="5">The sequence shown here is derived from an EMBL/GenBank/DDBJ whole genome shotgun (WGS) entry which is preliminary data.</text>
</comment>
<dbReference type="Pfam" id="PF00027">
    <property type="entry name" value="cNMP_binding"/>
    <property type="match status" value="1"/>
</dbReference>
<feature type="domain" description="HTH crp-type" evidence="4">
    <location>
        <begin position="166"/>
        <end position="239"/>
    </location>
</feature>
<name>A0A840RZH8_9BURK</name>
<dbReference type="InterPro" id="IPR036388">
    <property type="entry name" value="WH-like_DNA-bd_sf"/>
</dbReference>
<dbReference type="AlphaFoldDB" id="A0A840RZH8"/>
<dbReference type="SMART" id="SM00419">
    <property type="entry name" value="HTH_CRP"/>
    <property type="match status" value="1"/>
</dbReference>
<dbReference type="FunFam" id="1.10.10.10:FF:000028">
    <property type="entry name" value="Fumarate/nitrate reduction transcriptional regulator Fnr"/>
    <property type="match status" value="1"/>
</dbReference>
<keyword evidence="2" id="KW-0238">DNA-binding</keyword>
<dbReference type="PRINTS" id="PR00034">
    <property type="entry name" value="HTHCRP"/>
</dbReference>
<dbReference type="SUPFAM" id="SSF51206">
    <property type="entry name" value="cAMP-binding domain-like"/>
    <property type="match status" value="1"/>
</dbReference>